<dbReference type="SUPFAM" id="SSF54909">
    <property type="entry name" value="Dimeric alpha+beta barrel"/>
    <property type="match status" value="1"/>
</dbReference>
<evidence type="ECO:0000259" key="2">
    <source>
        <dbReference type="Pfam" id="PF07978"/>
    </source>
</evidence>
<keyword evidence="4" id="KW-1185">Reference proteome</keyword>
<evidence type="ECO:0000313" key="4">
    <source>
        <dbReference type="Proteomes" id="UP000318288"/>
    </source>
</evidence>
<dbReference type="OrthoDB" id="9809695at2"/>
<organism evidence="3 4">
    <name type="scientific">Rubripirellula tenax</name>
    <dbReference type="NCBI Taxonomy" id="2528015"/>
    <lineage>
        <taxon>Bacteria</taxon>
        <taxon>Pseudomonadati</taxon>
        <taxon>Planctomycetota</taxon>
        <taxon>Planctomycetia</taxon>
        <taxon>Pirellulales</taxon>
        <taxon>Pirellulaceae</taxon>
        <taxon>Rubripirellula</taxon>
    </lineage>
</organism>
<dbReference type="AlphaFoldDB" id="A0A5C6FH64"/>
<dbReference type="Pfam" id="PF07978">
    <property type="entry name" value="NIPSNAP"/>
    <property type="match status" value="1"/>
</dbReference>
<dbReference type="EMBL" id="SJPW01000001">
    <property type="protein sequence ID" value="TWU60798.1"/>
    <property type="molecule type" value="Genomic_DNA"/>
</dbReference>
<comment type="caution">
    <text evidence="3">The sequence shown here is derived from an EMBL/GenBank/DDBJ whole genome shotgun (WGS) entry which is preliminary data.</text>
</comment>
<feature type="chain" id="PRO_5023103038" description="NIPSNAP domain-containing protein" evidence="1">
    <location>
        <begin position="21"/>
        <end position="256"/>
    </location>
</feature>
<feature type="signal peptide" evidence="1">
    <location>
        <begin position="1"/>
        <end position="20"/>
    </location>
</feature>
<dbReference type="InterPro" id="IPR011008">
    <property type="entry name" value="Dimeric_a/b-barrel"/>
</dbReference>
<name>A0A5C6FH64_9BACT</name>
<feature type="domain" description="NIPSNAP" evidence="2">
    <location>
        <begin position="152"/>
        <end position="254"/>
    </location>
</feature>
<sequence length="256" mass="28231" precursor="true">MNRFLALFMLSAFAVIPALAADSHQYYEVRSYVLGEKGDASAIDGYLETAYLPALKRHGVGPVGVFANASNDETGSPRIIVVVPHDSADGIASLESKVQADAQFQTDAKTYLDRGPGKSPFARISSELLVAMDCMPQLVVPDGSLANDDRVYELRIYESPNERLGHLKVEMFNSGEVPIFLDCKITPIFIGQAIIGPQTPSLTYLTMYPSEAARIEAWKAFQVHPDWQTLKVVPKYQGTVTRIDKFVLVPKPYSEM</sequence>
<dbReference type="Gene3D" id="3.30.70.100">
    <property type="match status" value="2"/>
</dbReference>
<proteinExistence type="predicted"/>
<evidence type="ECO:0000313" key="3">
    <source>
        <dbReference type="EMBL" id="TWU60798.1"/>
    </source>
</evidence>
<dbReference type="InterPro" id="IPR012577">
    <property type="entry name" value="NIPSNAP"/>
</dbReference>
<keyword evidence="1" id="KW-0732">Signal</keyword>
<accession>A0A5C6FH64</accession>
<dbReference type="Proteomes" id="UP000318288">
    <property type="component" value="Unassembled WGS sequence"/>
</dbReference>
<gene>
    <name evidence="3" type="ORF">Poly51_10790</name>
</gene>
<protein>
    <recommendedName>
        <fullName evidence="2">NIPSNAP domain-containing protein</fullName>
    </recommendedName>
</protein>
<evidence type="ECO:0000256" key="1">
    <source>
        <dbReference type="SAM" id="SignalP"/>
    </source>
</evidence>
<reference evidence="3 4" key="1">
    <citation type="submission" date="2019-02" db="EMBL/GenBank/DDBJ databases">
        <title>Deep-cultivation of Planctomycetes and their phenomic and genomic characterization uncovers novel biology.</title>
        <authorList>
            <person name="Wiegand S."/>
            <person name="Jogler M."/>
            <person name="Boedeker C."/>
            <person name="Pinto D."/>
            <person name="Vollmers J."/>
            <person name="Rivas-Marin E."/>
            <person name="Kohn T."/>
            <person name="Peeters S.H."/>
            <person name="Heuer A."/>
            <person name="Rast P."/>
            <person name="Oberbeckmann S."/>
            <person name="Bunk B."/>
            <person name="Jeske O."/>
            <person name="Meyerdierks A."/>
            <person name="Storesund J.E."/>
            <person name="Kallscheuer N."/>
            <person name="Luecker S."/>
            <person name="Lage O.M."/>
            <person name="Pohl T."/>
            <person name="Merkel B.J."/>
            <person name="Hornburger P."/>
            <person name="Mueller R.-W."/>
            <person name="Bruemmer F."/>
            <person name="Labrenz M."/>
            <person name="Spormann A.M."/>
            <person name="Op Den Camp H."/>
            <person name="Overmann J."/>
            <person name="Amann R."/>
            <person name="Jetten M.S.M."/>
            <person name="Mascher T."/>
            <person name="Medema M.H."/>
            <person name="Devos D.P."/>
            <person name="Kaster A.-K."/>
            <person name="Ovreas L."/>
            <person name="Rohde M."/>
            <person name="Galperin M.Y."/>
            <person name="Jogler C."/>
        </authorList>
    </citation>
    <scope>NUCLEOTIDE SEQUENCE [LARGE SCALE GENOMIC DNA]</scope>
    <source>
        <strain evidence="3 4">Poly51</strain>
    </source>
</reference>